<proteinExistence type="predicted"/>
<evidence type="ECO:0000256" key="3">
    <source>
        <dbReference type="ARBA" id="ARBA00022741"/>
    </source>
</evidence>
<comment type="caution">
    <text evidence="10">The sequence shown here is derived from an EMBL/GenBank/DDBJ whole genome shotgun (WGS) entry which is preliminary data.</text>
</comment>
<dbReference type="PANTHER" id="PTHR24221">
    <property type="entry name" value="ATP-BINDING CASSETTE SUB-FAMILY B"/>
    <property type="match status" value="1"/>
</dbReference>
<dbReference type="PROSITE" id="PS50893">
    <property type="entry name" value="ABC_TRANSPORTER_2"/>
    <property type="match status" value="1"/>
</dbReference>
<dbReference type="InterPro" id="IPR003593">
    <property type="entry name" value="AAA+_ATPase"/>
</dbReference>
<keyword evidence="6 7" id="KW-0472">Membrane</keyword>
<evidence type="ECO:0000259" key="9">
    <source>
        <dbReference type="PROSITE" id="PS50929"/>
    </source>
</evidence>
<feature type="transmembrane region" description="Helical" evidence="7">
    <location>
        <begin position="184"/>
        <end position="202"/>
    </location>
</feature>
<evidence type="ECO:0000256" key="6">
    <source>
        <dbReference type="ARBA" id="ARBA00023136"/>
    </source>
</evidence>
<name>A0ABT3JEY4_9SPHN</name>
<dbReference type="SUPFAM" id="SSF90123">
    <property type="entry name" value="ABC transporter transmembrane region"/>
    <property type="match status" value="1"/>
</dbReference>
<dbReference type="Gene3D" id="1.20.1560.10">
    <property type="entry name" value="ABC transporter type 1, transmembrane domain"/>
    <property type="match status" value="1"/>
</dbReference>
<evidence type="ECO:0000256" key="5">
    <source>
        <dbReference type="ARBA" id="ARBA00022989"/>
    </source>
</evidence>
<dbReference type="SMART" id="SM00382">
    <property type="entry name" value="AAA"/>
    <property type="match status" value="1"/>
</dbReference>
<dbReference type="InterPro" id="IPR039421">
    <property type="entry name" value="Type_1_exporter"/>
</dbReference>
<dbReference type="Pfam" id="PF00005">
    <property type="entry name" value="ABC_tran"/>
    <property type="match status" value="1"/>
</dbReference>
<dbReference type="RefSeq" id="WP_264881580.1">
    <property type="nucleotide sequence ID" value="NZ_JAPDOB010000001.1"/>
</dbReference>
<gene>
    <name evidence="10" type="ORF">OMW55_06045</name>
</gene>
<dbReference type="SUPFAM" id="SSF52540">
    <property type="entry name" value="P-loop containing nucleoside triphosphate hydrolases"/>
    <property type="match status" value="1"/>
</dbReference>
<dbReference type="EMBL" id="JAPDOB010000001">
    <property type="protein sequence ID" value="MCW3797366.1"/>
    <property type="molecule type" value="Genomic_DNA"/>
</dbReference>
<evidence type="ECO:0000259" key="8">
    <source>
        <dbReference type="PROSITE" id="PS50893"/>
    </source>
</evidence>
<evidence type="ECO:0000256" key="4">
    <source>
        <dbReference type="ARBA" id="ARBA00022840"/>
    </source>
</evidence>
<accession>A0ABT3JEY4</accession>
<feature type="transmembrane region" description="Helical" evidence="7">
    <location>
        <begin position="263"/>
        <end position="285"/>
    </location>
</feature>
<evidence type="ECO:0000256" key="7">
    <source>
        <dbReference type="SAM" id="Phobius"/>
    </source>
</evidence>
<comment type="subcellular location">
    <subcellularLocation>
        <location evidence="1">Cell membrane</location>
        <topology evidence="1">Multi-pass membrane protein</topology>
    </subcellularLocation>
</comment>
<keyword evidence="5 7" id="KW-1133">Transmembrane helix</keyword>
<dbReference type="InterPro" id="IPR027417">
    <property type="entry name" value="P-loop_NTPase"/>
</dbReference>
<evidence type="ECO:0000256" key="2">
    <source>
        <dbReference type="ARBA" id="ARBA00022692"/>
    </source>
</evidence>
<feature type="transmembrane region" description="Helical" evidence="7">
    <location>
        <begin position="24"/>
        <end position="52"/>
    </location>
</feature>
<dbReference type="PANTHER" id="PTHR24221:SF654">
    <property type="entry name" value="ATP-BINDING CASSETTE SUB-FAMILY B MEMBER 6"/>
    <property type="match status" value="1"/>
</dbReference>
<feature type="domain" description="ABC transmembrane type-1" evidence="9">
    <location>
        <begin position="28"/>
        <end position="315"/>
    </location>
</feature>
<organism evidence="10 11">
    <name type="scientific">Sphingomonas arvum</name>
    <dbReference type="NCBI Taxonomy" id="2992113"/>
    <lineage>
        <taxon>Bacteria</taxon>
        <taxon>Pseudomonadati</taxon>
        <taxon>Pseudomonadota</taxon>
        <taxon>Alphaproteobacteria</taxon>
        <taxon>Sphingomonadales</taxon>
        <taxon>Sphingomonadaceae</taxon>
        <taxon>Sphingomonas</taxon>
    </lineage>
</organism>
<keyword evidence="4 10" id="KW-0067">ATP-binding</keyword>
<feature type="domain" description="ABC transporter" evidence="8">
    <location>
        <begin position="359"/>
        <end position="592"/>
    </location>
</feature>
<evidence type="ECO:0000313" key="11">
    <source>
        <dbReference type="Proteomes" id="UP001526246"/>
    </source>
</evidence>
<dbReference type="Proteomes" id="UP001526246">
    <property type="component" value="Unassembled WGS sequence"/>
</dbReference>
<evidence type="ECO:0000256" key="1">
    <source>
        <dbReference type="ARBA" id="ARBA00004651"/>
    </source>
</evidence>
<reference evidence="10 11" key="1">
    <citation type="submission" date="2022-10" db="EMBL/GenBank/DDBJ databases">
        <title>Sphingomonas sp.</title>
        <authorList>
            <person name="Jin C."/>
        </authorList>
    </citation>
    <scope>NUCLEOTIDE SEQUENCE [LARGE SCALE GENOMIC DNA]</scope>
    <source>
        <strain evidence="10 11">BN140010</strain>
    </source>
</reference>
<dbReference type="InterPro" id="IPR003439">
    <property type="entry name" value="ABC_transporter-like_ATP-bd"/>
</dbReference>
<protein>
    <submittedName>
        <fullName evidence="10">ABC transporter ATP-binding protein/permease</fullName>
    </submittedName>
</protein>
<dbReference type="PROSITE" id="PS50929">
    <property type="entry name" value="ABC_TM1F"/>
    <property type="match status" value="1"/>
</dbReference>
<dbReference type="GO" id="GO:0005524">
    <property type="term" value="F:ATP binding"/>
    <property type="evidence" value="ECO:0007669"/>
    <property type="project" value="UniProtKB-KW"/>
</dbReference>
<dbReference type="InterPro" id="IPR011527">
    <property type="entry name" value="ABC1_TM_dom"/>
</dbReference>
<feature type="transmembrane region" description="Helical" evidence="7">
    <location>
        <begin position="159"/>
        <end position="178"/>
    </location>
</feature>
<keyword evidence="2 7" id="KW-0812">Transmembrane</keyword>
<dbReference type="Pfam" id="PF00664">
    <property type="entry name" value="ABC_membrane"/>
    <property type="match status" value="1"/>
</dbReference>
<keyword evidence="3" id="KW-0547">Nucleotide-binding</keyword>
<feature type="transmembrane region" description="Helical" evidence="7">
    <location>
        <begin position="82"/>
        <end position="99"/>
    </location>
</feature>
<sequence>MIKEGVTAVHGTLRRTWRLAERPVAPTAAVLGLGALAAVFEGLALLLFIPLIQSLSGGSWSGGGLERRFADLLAPVSPGQRVVLSVALLWLLVVAKNAAAFGGMSVSRRTEGQVAHRLRCRMFEQVLSSCIDYRPGHRRSEIVTTLAENSWQVSKALGLGFRLVIAVGTILVFSALLALVSIRLLLFAALFLAIGGLIVRMTTRSAAAVGEEVVRENKAFGLHIWESIQMLQLIRTFGRERDEEARFADLSNRVRGRLLRLDLLWGLPGPLTEAGILVLIGGLILVAQRTGVGVASLAAFLTLLYRLQAPARELMEARVALDGAAAAVRDVDDLLAETSTPFLRDGELEAGPVKHGIELRNVDFGYAPIGALALRDLSFTIPGGKTTAIVGRSGAGKSTLLALLHRFHDPSGGEIRIDGVRLDQLRLATWRGRLSLMSQDVQLFNDTILANIAYARPGASDDQIKAAARVAHADEFIEAMPEGYQTIVGDRGIRLSGGQRQRIALARTILRDPDVLLLDEPTNALDPESERAFQEALAVFSQGRTVVVIAHRLSTVLRADQVVVIEHGAIVEVGPPAALVRANGRFEQMYELQQQGASVLG</sequence>
<dbReference type="Gene3D" id="3.40.50.300">
    <property type="entry name" value="P-loop containing nucleotide triphosphate hydrolases"/>
    <property type="match status" value="1"/>
</dbReference>
<dbReference type="PROSITE" id="PS00211">
    <property type="entry name" value="ABC_TRANSPORTER_1"/>
    <property type="match status" value="1"/>
</dbReference>
<keyword evidence="11" id="KW-1185">Reference proteome</keyword>
<dbReference type="InterPro" id="IPR036640">
    <property type="entry name" value="ABC1_TM_sf"/>
</dbReference>
<dbReference type="InterPro" id="IPR017871">
    <property type="entry name" value="ABC_transporter-like_CS"/>
</dbReference>
<evidence type="ECO:0000313" key="10">
    <source>
        <dbReference type="EMBL" id="MCW3797366.1"/>
    </source>
</evidence>